<reference evidence="1" key="1">
    <citation type="journal article" date="2014" name="Int. J. Syst. Evol. Microbiol.">
        <title>Complete genome of a new Firmicutes species belonging to the dominant human colonic microbiota ('Ruminococcus bicirculans') reveals two chromosomes and a selective capacity to utilize plant glucans.</title>
        <authorList>
            <consortium name="NISC Comparative Sequencing Program"/>
            <person name="Wegmann U."/>
            <person name="Louis P."/>
            <person name="Goesmann A."/>
            <person name="Henrissat B."/>
            <person name="Duncan S.H."/>
            <person name="Flint H.J."/>
        </authorList>
    </citation>
    <scope>NUCLEOTIDE SEQUENCE</scope>
    <source>
        <strain evidence="1">NBRC 103408</strain>
    </source>
</reference>
<sequence length="129" mass="14348">MGYRKVQAALDQHLRGLTLDAVVHHGRPAHLAPGQPCVITEFLPGRSRAVFLGISQPEQREGGYRIHVQDVDLDAALRRVDQISAHFGAGLILTFEGQDTTLRTHRIGRDTGGLKFVRLPVTIAWRSFF</sequence>
<accession>A0ABQ5U757</accession>
<keyword evidence="2" id="KW-1185">Reference proteome</keyword>
<dbReference type="Proteomes" id="UP001161409">
    <property type="component" value="Unassembled WGS sequence"/>
</dbReference>
<comment type="caution">
    <text evidence="1">The sequence shown here is derived from an EMBL/GenBank/DDBJ whole genome shotgun (WGS) entry which is preliminary data.</text>
</comment>
<dbReference type="Gene3D" id="3.30.2000.20">
    <property type="match status" value="1"/>
</dbReference>
<evidence type="ECO:0000313" key="2">
    <source>
        <dbReference type="Proteomes" id="UP001161409"/>
    </source>
</evidence>
<evidence type="ECO:0000313" key="1">
    <source>
        <dbReference type="EMBL" id="GLQ07513.1"/>
    </source>
</evidence>
<proteinExistence type="predicted"/>
<dbReference type="RefSeq" id="WP_169561580.1">
    <property type="nucleotide sequence ID" value="NZ_BSNF01000008.1"/>
</dbReference>
<reference evidence="1" key="2">
    <citation type="submission" date="2023-01" db="EMBL/GenBank/DDBJ databases">
        <title>Draft genome sequence of Sneathiella chinensis strain NBRC 103408.</title>
        <authorList>
            <person name="Sun Q."/>
            <person name="Mori K."/>
        </authorList>
    </citation>
    <scope>NUCLEOTIDE SEQUENCE</scope>
    <source>
        <strain evidence="1">NBRC 103408</strain>
    </source>
</reference>
<dbReference type="EMBL" id="BSNF01000008">
    <property type="protein sequence ID" value="GLQ07513.1"/>
    <property type="molecule type" value="Genomic_DNA"/>
</dbReference>
<protein>
    <submittedName>
        <fullName evidence="1">Uncharacterized protein</fullName>
    </submittedName>
</protein>
<name>A0ABQ5U757_9PROT</name>
<organism evidence="1 2">
    <name type="scientific">Sneathiella chinensis</name>
    <dbReference type="NCBI Taxonomy" id="349750"/>
    <lineage>
        <taxon>Bacteria</taxon>
        <taxon>Pseudomonadati</taxon>
        <taxon>Pseudomonadota</taxon>
        <taxon>Alphaproteobacteria</taxon>
        <taxon>Sneathiellales</taxon>
        <taxon>Sneathiellaceae</taxon>
        <taxon>Sneathiella</taxon>
    </lineage>
</organism>
<gene>
    <name evidence="1" type="ORF">GCM10007924_27340</name>
</gene>